<dbReference type="Pfam" id="PF00753">
    <property type="entry name" value="Lactamase_B"/>
    <property type="match status" value="1"/>
</dbReference>
<evidence type="ECO:0000313" key="2">
    <source>
        <dbReference type="EMBL" id="EDM77004.1"/>
    </source>
</evidence>
<protein>
    <submittedName>
        <fullName evidence="2">Beta lactamase</fullName>
    </submittedName>
</protein>
<dbReference type="STRING" id="391625.PPSIR1_15925"/>
<dbReference type="SUPFAM" id="SSF56281">
    <property type="entry name" value="Metallo-hydrolase/oxidoreductase"/>
    <property type="match status" value="1"/>
</dbReference>
<dbReference type="SMART" id="SM00849">
    <property type="entry name" value="Lactamase_B"/>
    <property type="match status" value="1"/>
</dbReference>
<dbReference type="AlphaFoldDB" id="A6GAR3"/>
<dbReference type="InterPro" id="IPR001279">
    <property type="entry name" value="Metallo-B-lactamas"/>
</dbReference>
<dbReference type="Proteomes" id="UP000005801">
    <property type="component" value="Unassembled WGS sequence"/>
</dbReference>
<comment type="caution">
    <text evidence="2">The sequence shown here is derived from an EMBL/GenBank/DDBJ whole genome shotgun (WGS) entry which is preliminary data.</text>
</comment>
<name>A6GAR3_9BACT</name>
<dbReference type="eggNOG" id="COG0491">
    <property type="taxonomic scope" value="Bacteria"/>
</dbReference>
<evidence type="ECO:0000259" key="1">
    <source>
        <dbReference type="SMART" id="SM00849"/>
    </source>
</evidence>
<feature type="domain" description="Metallo-beta-lactamase" evidence="1">
    <location>
        <begin position="76"/>
        <end position="262"/>
    </location>
</feature>
<keyword evidence="3" id="KW-1185">Reference proteome</keyword>
<evidence type="ECO:0000313" key="3">
    <source>
        <dbReference type="Proteomes" id="UP000005801"/>
    </source>
</evidence>
<dbReference type="PROSITE" id="PS51257">
    <property type="entry name" value="PROKAR_LIPOPROTEIN"/>
    <property type="match status" value="1"/>
</dbReference>
<proteinExistence type="predicted"/>
<sequence>MKARQSLVTETGSMPALRPALLAFVLVLGACASSQGVESLATPESRALEGRFTWLDDAPRSGVRVGRYTSKPWGFRTNSFVIAGPEGSYLVDAQFLPSAAAELLEIVEAEGAGPVRGAFVLHPNPDKFNGTAVLQAAGVEVWTSEAVGAEIPEVFEARTAAFGPRYAPDWPSQTPAPAPIEAGARFELGDAQLELHELGPGCGAAHLVLSLERGDERGRELFVGDLAAEGTHLWLELGHLDAWRTRLAELEAMAPARVHPGRGDSGTVALLRANDAYLAEVRERVLAASEGEAGRAEVFEALVAAHPELRYAVFLNLGLPAVQAALRPGN</sequence>
<gene>
    <name evidence="2" type="ORF">PPSIR1_15925</name>
</gene>
<reference evidence="2 3" key="1">
    <citation type="submission" date="2007-06" db="EMBL/GenBank/DDBJ databases">
        <authorList>
            <person name="Shimkets L."/>
            <person name="Ferriera S."/>
            <person name="Johnson J."/>
            <person name="Kravitz S."/>
            <person name="Beeson K."/>
            <person name="Sutton G."/>
            <person name="Rogers Y.-H."/>
            <person name="Friedman R."/>
            <person name="Frazier M."/>
            <person name="Venter J.C."/>
        </authorList>
    </citation>
    <scope>NUCLEOTIDE SEQUENCE [LARGE SCALE GENOMIC DNA]</scope>
    <source>
        <strain evidence="2 3">SIR-1</strain>
    </source>
</reference>
<dbReference type="Gene3D" id="3.60.15.10">
    <property type="entry name" value="Ribonuclease Z/Hydroxyacylglutathione hydrolase-like"/>
    <property type="match status" value="1"/>
</dbReference>
<dbReference type="EMBL" id="ABCS01000053">
    <property type="protein sequence ID" value="EDM77004.1"/>
    <property type="molecule type" value="Genomic_DNA"/>
</dbReference>
<organism evidence="2 3">
    <name type="scientific">Plesiocystis pacifica SIR-1</name>
    <dbReference type="NCBI Taxonomy" id="391625"/>
    <lineage>
        <taxon>Bacteria</taxon>
        <taxon>Pseudomonadati</taxon>
        <taxon>Myxococcota</taxon>
        <taxon>Polyangia</taxon>
        <taxon>Nannocystales</taxon>
        <taxon>Nannocystaceae</taxon>
        <taxon>Plesiocystis</taxon>
    </lineage>
</organism>
<dbReference type="InterPro" id="IPR036866">
    <property type="entry name" value="RibonucZ/Hydroxyglut_hydro"/>
</dbReference>
<accession>A6GAR3</accession>